<keyword evidence="2 4" id="KW-0238">DNA-binding</keyword>
<keyword evidence="3 4" id="KW-0131">Cell cycle</keyword>
<reference evidence="7" key="2">
    <citation type="journal article" date="2021" name="PeerJ">
        <title>Extensive microbial diversity within the chicken gut microbiome revealed by metagenomics and culture.</title>
        <authorList>
            <person name="Gilroy R."/>
            <person name="Ravi A."/>
            <person name="Getino M."/>
            <person name="Pursley I."/>
            <person name="Horton D.L."/>
            <person name="Alikhan N.F."/>
            <person name="Baker D."/>
            <person name="Gharbi K."/>
            <person name="Hall N."/>
            <person name="Watson M."/>
            <person name="Adriaenssens E.M."/>
            <person name="Foster-Nyarko E."/>
            <person name="Jarju S."/>
            <person name="Secka A."/>
            <person name="Antonio M."/>
            <person name="Oren A."/>
            <person name="Chaudhuri R.R."/>
            <person name="La Ragione R."/>
            <person name="Hildebrand F."/>
            <person name="Pallen M.J."/>
        </authorList>
    </citation>
    <scope>NUCLEOTIDE SEQUENCE</scope>
    <source>
        <strain evidence="7">ChiGjej1B1-19959</strain>
    </source>
</reference>
<gene>
    <name evidence="4 7" type="primary">whiA</name>
    <name evidence="7" type="ORF">IAC53_07675</name>
</gene>
<dbReference type="Proteomes" id="UP000824071">
    <property type="component" value="Unassembled WGS sequence"/>
</dbReference>
<dbReference type="Pfam" id="PF14527">
    <property type="entry name" value="LAGLIDADG_WhiA"/>
    <property type="match status" value="1"/>
</dbReference>
<evidence type="ECO:0000256" key="3">
    <source>
        <dbReference type="ARBA" id="ARBA00023306"/>
    </source>
</evidence>
<dbReference type="InterPro" id="IPR039518">
    <property type="entry name" value="WhiA_LAGLIDADG_dom"/>
</dbReference>
<dbReference type="EMBL" id="DVMW01000043">
    <property type="protein sequence ID" value="HIU36465.1"/>
    <property type="molecule type" value="Genomic_DNA"/>
</dbReference>
<comment type="similarity">
    <text evidence="4">Belongs to the WhiA family.</text>
</comment>
<evidence type="ECO:0000256" key="2">
    <source>
        <dbReference type="ARBA" id="ARBA00023125"/>
    </source>
</evidence>
<dbReference type="AlphaFoldDB" id="A0A9D1IGG8"/>
<evidence type="ECO:0000259" key="5">
    <source>
        <dbReference type="Pfam" id="PF02650"/>
    </source>
</evidence>
<comment type="function">
    <text evidence="4">Involved in cell division and chromosome segregation.</text>
</comment>
<dbReference type="InterPro" id="IPR027434">
    <property type="entry name" value="Homing_endonucl"/>
</dbReference>
<dbReference type="PANTHER" id="PTHR37307:SF1">
    <property type="entry name" value="CELL DIVISION PROTEIN WHIA-RELATED"/>
    <property type="match status" value="1"/>
</dbReference>
<dbReference type="InterPro" id="IPR023054">
    <property type="entry name" value="Sporulation_regulator_WhiA_C"/>
</dbReference>
<dbReference type="NCBIfam" id="TIGR00647">
    <property type="entry name" value="DNA_bind_WhiA"/>
    <property type="match status" value="1"/>
</dbReference>
<sequence>MSFSSDLKLELLGLACDKPCCKLAENYGLMLFGKGFSAGEISLTTENSGVAERYRYVAGRLCRGEPQLLRASAKKYRVSVLSAEDRLRVLSAFGYDGRERTRRLNWGNISEECCIGSFLRGAFLTCGTVTAPEKNYHLEFVVPHYNLCQDLKKFLEDNEFFPKEVRRGGHYVLYFKKTEDIQNLIGIMGAARFVMEFIDVIVYKDIRNNVNRRLNFESANLNKTVNAAMRQNELLKKLGASACFSELPADWQSIARLRLENPELSLQQIGDELTPPMSRSGVNYRLRRMCEMAETLH</sequence>
<evidence type="ECO:0000313" key="8">
    <source>
        <dbReference type="Proteomes" id="UP000824071"/>
    </source>
</evidence>
<feature type="domain" description="Sporulation regulator WhiA C-terminal" evidence="5">
    <location>
        <begin position="210"/>
        <end position="293"/>
    </location>
</feature>
<feature type="domain" description="WhiA LAGLIDADG-like" evidence="6">
    <location>
        <begin position="117"/>
        <end position="207"/>
    </location>
</feature>
<dbReference type="Gene3D" id="3.10.28.10">
    <property type="entry name" value="Homing endonucleases"/>
    <property type="match status" value="1"/>
</dbReference>
<dbReference type="GO" id="GO:0003677">
    <property type="term" value="F:DNA binding"/>
    <property type="evidence" value="ECO:0007669"/>
    <property type="project" value="UniProtKB-UniRule"/>
</dbReference>
<protein>
    <recommendedName>
        <fullName evidence="4">Probable cell division protein WhiA</fullName>
    </recommendedName>
</protein>
<dbReference type="HAMAP" id="MF_01420">
    <property type="entry name" value="HTH_type_WhiA"/>
    <property type="match status" value="1"/>
</dbReference>
<dbReference type="SUPFAM" id="SSF55608">
    <property type="entry name" value="Homing endonucleases"/>
    <property type="match status" value="1"/>
</dbReference>
<organism evidence="7 8">
    <name type="scientific">Candidatus Fimenecus excrementigallinarum</name>
    <dbReference type="NCBI Taxonomy" id="2840816"/>
    <lineage>
        <taxon>Bacteria</taxon>
        <taxon>Bacillati</taxon>
        <taxon>Bacillota</taxon>
        <taxon>Clostridia</taxon>
        <taxon>Candidatus Fimenecus</taxon>
    </lineage>
</organism>
<name>A0A9D1IGG8_9FIRM</name>
<comment type="caution">
    <text evidence="7">The sequence shown here is derived from an EMBL/GenBank/DDBJ whole genome shotgun (WGS) entry which is preliminary data.</text>
</comment>
<evidence type="ECO:0000313" key="7">
    <source>
        <dbReference type="EMBL" id="HIU36465.1"/>
    </source>
</evidence>
<dbReference type="InterPro" id="IPR003802">
    <property type="entry name" value="Sporulation_regulator_WhiA"/>
</dbReference>
<dbReference type="PANTHER" id="PTHR37307">
    <property type="entry name" value="CELL DIVISION PROTEIN WHIA-RELATED"/>
    <property type="match status" value="1"/>
</dbReference>
<keyword evidence="1 4" id="KW-0132">Cell division</keyword>
<accession>A0A9D1IGG8</accession>
<evidence type="ECO:0000256" key="1">
    <source>
        <dbReference type="ARBA" id="ARBA00022618"/>
    </source>
</evidence>
<dbReference type="Pfam" id="PF02650">
    <property type="entry name" value="HTH_WhiA"/>
    <property type="match status" value="1"/>
</dbReference>
<reference evidence="7" key="1">
    <citation type="submission" date="2020-10" db="EMBL/GenBank/DDBJ databases">
        <authorList>
            <person name="Gilroy R."/>
        </authorList>
    </citation>
    <scope>NUCLEOTIDE SEQUENCE</scope>
    <source>
        <strain evidence="7">ChiGjej1B1-19959</strain>
    </source>
</reference>
<proteinExistence type="inferred from homology"/>
<evidence type="ECO:0000259" key="6">
    <source>
        <dbReference type="Pfam" id="PF14527"/>
    </source>
</evidence>
<dbReference type="GO" id="GO:0051301">
    <property type="term" value="P:cell division"/>
    <property type="evidence" value="ECO:0007669"/>
    <property type="project" value="UniProtKB-UniRule"/>
</dbReference>
<evidence type="ECO:0000256" key="4">
    <source>
        <dbReference type="HAMAP-Rule" id="MF_01420"/>
    </source>
</evidence>
<dbReference type="GO" id="GO:0043937">
    <property type="term" value="P:regulation of sporulation"/>
    <property type="evidence" value="ECO:0007669"/>
    <property type="project" value="InterPro"/>
</dbReference>